<dbReference type="Proteomes" id="UP000735302">
    <property type="component" value="Unassembled WGS sequence"/>
</dbReference>
<comment type="caution">
    <text evidence="1">The sequence shown here is derived from an EMBL/GenBank/DDBJ whole genome shotgun (WGS) entry which is preliminary data.</text>
</comment>
<proteinExistence type="predicted"/>
<dbReference type="AlphaFoldDB" id="A0AAV4A7Z4"/>
<evidence type="ECO:0000313" key="2">
    <source>
        <dbReference type="Proteomes" id="UP000735302"/>
    </source>
</evidence>
<sequence>MVLYGQELQFLLSASRSRNSLLPDTAEVRHNMKNRQRNLEMIKQYVKENIGIMQAPTTRAVITAAHGTPAISPDLALAILLTFHFSDALQGSSRKIRS</sequence>
<keyword evidence="2" id="KW-1185">Reference proteome</keyword>
<gene>
    <name evidence="1" type="ORF">PoB_002931100</name>
</gene>
<organism evidence="1 2">
    <name type="scientific">Plakobranchus ocellatus</name>
    <dbReference type="NCBI Taxonomy" id="259542"/>
    <lineage>
        <taxon>Eukaryota</taxon>
        <taxon>Metazoa</taxon>
        <taxon>Spiralia</taxon>
        <taxon>Lophotrochozoa</taxon>
        <taxon>Mollusca</taxon>
        <taxon>Gastropoda</taxon>
        <taxon>Heterobranchia</taxon>
        <taxon>Euthyneura</taxon>
        <taxon>Panpulmonata</taxon>
        <taxon>Sacoglossa</taxon>
        <taxon>Placobranchoidea</taxon>
        <taxon>Plakobranchidae</taxon>
        <taxon>Plakobranchus</taxon>
    </lineage>
</organism>
<evidence type="ECO:0000313" key="1">
    <source>
        <dbReference type="EMBL" id="GFO02806.1"/>
    </source>
</evidence>
<reference evidence="1 2" key="1">
    <citation type="journal article" date="2021" name="Elife">
        <title>Chloroplast acquisition without the gene transfer in kleptoplastic sea slugs, Plakobranchus ocellatus.</title>
        <authorList>
            <person name="Maeda T."/>
            <person name="Takahashi S."/>
            <person name="Yoshida T."/>
            <person name="Shimamura S."/>
            <person name="Takaki Y."/>
            <person name="Nagai Y."/>
            <person name="Toyoda A."/>
            <person name="Suzuki Y."/>
            <person name="Arimoto A."/>
            <person name="Ishii H."/>
            <person name="Satoh N."/>
            <person name="Nishiyama T."/>
            <person name="Hasebe M."/>
            <person name="Maruyama T."/>
            <person name="Minagawa J."/>
            <person name="Obokata J."/>
            <person name="Shigenobu S."/>
        </authorList>
    </citation>
    <scope>NUCLEOTIDE SEQUENCE [LARGE SCALE GENOMIC DNA]</scope>
</reference>
<dbReference type="EMBL" id="BLXT01003657">
    <property type="protein sequence ID" value="GFO02806.1"/>
    <property type="molecule type" value="Genomic_DNA"/>
</dbReference>
<protein>
    <submittedName>
        <fullName evidence="1">Uncharacterized protein</fullName>
    </submittedName>
</protein>
<accession>A0AAV4A7Z4</accession>
<name>A0AAV4A7Z4_9GAST</name>